<evidence type="ECO:0000313" key="7">
    <source>
        <dbReference type="EMBL" id="EXF75429.1"/>
    </source>
</evidence>
<feature type="non-terminal residue" evidence="7">
    <location>
        <position position="1"/>
    </location>
</feature>
<dbReference type="EMBL" id="JARH01000901">
    <property type="protein sequence ID" value="EXF75429.1"/>
    <property type="molecule type" value="Genomic_DNA"/>
</dbReference>
<dbReference type="PANTHER" id="PTHR45658">
    <property type="entry name" value="GATA TRANSCRIPTION FACTOR"/>
    <property type="match status" value="1"/>
</dbReference>
<keyword evidence="2 4" id="KW-0863">Zinc-finger</keyword>
<dbReference type="AlphaFoldDB" id="A0A010RCH7"/>
<dbReference type="OrthoDB" id="2162994at2759"/>
<name>A0A010RCH7_9PEZI</name>
<evidence type="ECO:0000256" key="1">
    <source>
        <dbReference type="ARBA" id="ARBA00022723"/>
    </source>
</evidence>
<feature type="region of interest" description="Disordered" evidence="5">
    <location>
        <begin position="309"/>
        <end position="356"/>
    </location>
</feature>
<comment type="caution">
    <text evidence="7">The sequence shown here is derived from an EMBL/GenBank/DDBJ whole genome shotgun (WGS) entry which is preliminary data.</text>
</comment>
<accession>A0A010RCH7</accession>
<evidence type="ECO:0000256" key="5">
    <source>
        <dbReference type="SAM" id="MobiDB-lite"/>
    </source>
</evidence>
<dbReference type="InterPro" id="IPR051140">
    <property type="entry name" value="GATA_TF"/>
</dbReference>
<gene>
    <name evidence="7" type="ORF">CFIO01_13650</name>
</gene>
<feature type="domain" description="GATA-type" evidence="6">
    <location>
        <begin position="358"/>
        <end position="393"/>
    </location>
</feature>
<keyword evidence="1" id="KW-0479">Metal-binding</keyword>
<evidence type="ECO:0000313" key="8">
    <source>
        <dbReference type="Proteomes" id="UP000020467"/>
    </source>
</evidence>
<evidence type="ECO:0000256" key="2">
    <source>
        <dbReference type="ARBA" id="ARBA00022771"/>
    </source>
</evidence>
<dbReference type="Proteomes" id="UP000020467">
    <property type="component" value="Unassembled WGS sequence"/>
</dbReference>
<dbReference type="SMART" id="SM00401">
    <property type="entry name" value="ZnF_GATA"/>
    <property type="match status" value="1"/>
</dbReference>
<dbReference type="KEGG" id="cfj:CFIO01_13650"/>
<protein>
    <recommendedName>
        <fullName evidence="6">GATA-type domain-containing protein</fullName>
    </recommendedName>
</protein>
<evidence type="ECO:0000256" key="3">
    <source>
        <dbReference type="ARBA" id="ARBA00022833"/>
    </source>
</evidence>
<dbReference type="GO" id="GO:0006355">
    <property type="term" value="P:regulation of DNA-templated transcription"/>
    <property type="evidence" value="ECO:0007669"/>
    <property type="project" value="InterPro"/>
</dbReference>
<dbReference type="Pfam" id="PF00320">
    <property type="entry name" value="GATA"/>
    <property type="match status" value="1"/>
</dbReference>
<keyword evidence="8" id="KW-1185">Reference proteome</keyword>
<dbReference type="InterPro" id="IPR013088">
    <property type="entry name" value="Znf_NHR/GATA"/>
</dbReference>
<dbReference type="PROSITE" id="PS50114">
    <property type="entry name" value="GATA_ZN_FINGER_2"/>
    <property type="match status" value="1"/>
</dbReference>
<dbReference type="Gene3D" id="3.30.50.10">
    <property type="entry name" value="Erythroid Transcription Factor GATA-1, subunit A"/>
    <property type="match status" value="1"/>
</dbReference>
<feature type="compositionally biased region" description="Polar residues" evidence="5">
    <location>
        <begin position="199"/>
        <end position="214"/>
    </location>
</feature>
<feature type="compositionally biased region" description="Basic and acidic residues" evidence="5">
    <location>
        <begin position="309"/>
        <end position="321"/>
    </location>
</feature>
<dbReference type="SUPFAM" id="SSF57716">
    <property type="entry name" value="Glucocorticoid receptor-like (DNA-binding domain)"/>
    <property type="match status" value="1"/>
</dbReference>
<dbReference type="CDD" id="cd00202">
    <property type="entry name" value="ZnF_GATA"/>
    <property type="match status" value="1"/>
</dbReference>
<dbReference type="eggNOG" id="KOG1601">
    <property type="taxonomic scope" value="Eukaryota"/>
</dbReference>
<reference evidence="7 8" key="1">
    <citation type="submission" date="2014-02" db="EMBL/GenBank/DDBJ databases">
        <title>The genome sequence of Colletotrichum fioriniae PJ7.</title>
        <authorList>
            <person name="Baroncelli R."/>
            <person name="Thon M.R."/>
        </authorList>
    </citation>
    <scope>NUCLEOTIDE SEQUENCE [LARGE SCALE GENOMIC DNA]</scope>
    <source>
        <strain evidence="7 8">PJ7</strain>
    </source>
</reference>
<dbReference type="HOGENOM" id="CLU_670074_0_0_1"/>
<keyword evidence="3" id="KW-0862">Zinc</keyword>
<evidence type="ECO:0000259" key="6">
    <source>
        <dbReference type="PROSITE" id="PS50114"/>
    </source>
</evidence>
<dbReference type="GO" id="GO:0043565">
    <property type="term" value="F:sequence-specific DNA binding"/>
    <property type="evidence" value="ECO:0007669"/>
    <property type="project" value="InterPro"/>
</dbReference>
<evidence type="ECO:0000256" key="4">
    <source>
        <dbReference type="PROSITE-ProRule" id="PRU00094"/>
    </source>
</evidence>
<sequence length="411" mass="44833">HLLPPLLFPLVANSHAQAAKGRKKTIRHLSLTEGPTPTFLLKTTLLSIALDPHSSLHVRRSSLNTTDLSALFDILDKPPHTTNTRAILPCLHGQLCQPALLPLRPDQPACRLLRGPRRCRCRYCCLSHRTVQLHDLCVCGPAPIAPGLDPRACSIRSASIPGLVYYFVSSLGISAPLCRVRSLRAWPAPGPPLRLMPSGPSNPRSASTPKSGSSPAGAHGPTATSTGSDGQDDAGSPNRVSWNHLRQGESHQRIRHGAQQLLRLTGRFPTYNGASQEEGYDASNDHALPTEDDLRAMSRLSHSIARDIHEIRTLQREDPNAHKRKSGGEGSSEQQHLAAARSHAGNSGSPPGRRHRRKTIDFSCHKCHRVDTPEWRPGPDGPSTLCNVCGLIYAKRERKKEESTMPTFGSR</sequence>
<dbReference type="GO" id="GO:0008270">
    <property type="term" value="F:zinc ion binding"/>
    <property type="evidence" value="ECO:0007669"/>
    <property type="project" value="UniProtKB-KW"/>
</dbReference>
<organism evidence="7 8">
    <name type="scientific">Colletotrichum fioriniae PJ7</name>
    <dbReference type="NCBI Taxonomy" id="1445577"/>
    <lineage>
        <taxon>Eukaryota</taxon>
        <taxon>Fungi</taxon>
        <taxon>Dikarya</taxon>
        <taxon>Ascomycota</taxon>
        <taxon>Pezizomycotina</taxon>
        <taxon>Sordariomycetes</taxon>
        <taxon>Hypocreomycetidae</taxon>
        <taxon>Glomerellales</taxon>
        <taxon>Glomerellaceae</taxon>
        <taxon>Colletotrichum</taxon>
        <taxon>Colletotrichum acutatum species complex</taxon>
    </lineage>
</organism>
<dbReference type="InterPro" id="IPR000679">
    <property type="entry name" value="Znf_GATA"/>
</dbReference>
<proteinExistence type="predicted"/>
<feature type="region of interest" description="Disordered" evidence="5">
    <location>
        <begin position="191"/>
        <end position="242"/>
    </location>
</feature>